<dbReference type="PANTHER" id="PTHR45528:SF1">
    <property type="entry name" value="SENSOR HISTIDINE KINASE CPXA"/>
    <property type="match status" value="1"/>
</dbReference>
<keyword evidence="7" id="KW-0547">Nucleotide-binding</keyword>
<evidence type="ECO:0000256" key="10">
    <source>
        <dbReference type="ARBA" id="ARBA00023012"/>
    </source>
</evidence>
<evidence type="ECO:0000256" key="11">
    <source>
        <dbReference type="ARBA" id="ARBA00023136"/>
    </source>
</evidence>
<keyword evidence="10" id="KW-0902">Two-component regulatory system</keyword>
<feature type="transmembrane region" description="Helical" evidence="12">
    <location>
        <begin position="100"/>
        <end position="121"/>
    </location>
</feature>
<keyword evidence="11 12" id="KW-0472">Membrane</keyword>
<dbReference type="OrthoDB" id="7470033at2"/>
<protein>
    <recommendedName>
        <fullName evidence="3">histidine kinase</fullName>
        <ecNumber evidence="3">2.7.13.3</ecNumber>
    </recommendedName>
</protein>
<dbReference type="Gene3D" id="3.30.565.10">
    <property type="entry name" value="Histidine kinase-like ATPase, C-terminal domain"/>
    <property type="match status" value="1"/>
</dbReference>
<dbReference type="SUPFAM" id="SSF55874">
    <property type="entry name" value="ATPase domain of HSP90 chaperone/DNA topoisomerase II/histidine kinase"/>
    <property type="match status" value="1"/>
</dbReference>
<dbReference type="Proteomes" id="UP000285023">
    <property type="component" value="Unassembled WGS sequence"/>
</dbReference>
<feature type="domain" description="Histidine kinase" evidence="13">
    <location>
        <begin position="339"/>
        <end position="533"/>
    </location>
</feature>
<dbReference type="GO" id="GO:0005886">
    <property type="term" value="C:plasma membrane"/>
    <property type="evidence" value="ECO:0007669"/>
    <property type="project" value="UniProtKB-SubCell"/>
</dbReference>
<dbReference type="EMBL" id="QXTF01000004">
    <property type="protein sequence ID" value="RIX27082.1"/>
    <property type="molecule type" value="Genomic_DNA"/>
</dbReference>
<keyword evidence="6" id="KW-0808">Transferase</keyword>
<evidence type="ECO:0000256" key="6">
    <source>
        <dbReference type="ARBA" id="ARBA00022679"/>
    </source>
</evidence>
<proteinExistence type="predicted"/>
<sequence>MMRAVQYRRSPRLPFNVTATPVGRSVRLVAILLAYAAVFTALRSLSNLWAMGQFSLWFPAAGLRFAFLWLFGAKLAPAAAVAELLVQLFTGQNDLETSPVLSILGIMGPCLVYGAVIHLVRSGAGRRSPILRFAPLPFALAAIIGPIAACAAALPWAVPRALESGTFELSSLLKSLLVFSLGDMLGVLFVAPPLVWLAGRLSGKRAMPMAPPRYDVIAEVTAITVASWLLVWAILTAGLGLLLGPILLSTCWTGLRTGRAGAWFSILLAAALVLPATEDIDSEAVLLRLHMLLACIASIGYLAGSFAEAEALSSAEIARRDRMLYQADRLRTLRAMSVAVIHEISQPLSTIAIEAKNLATQDPIAEGADMQRSAGLIARKAQDLSQLVRRLRGFGSREADEPSPICVGFFCNEILSIAQPEAKPKQVSIICHEGPEVAVLGQDIELRQALLNLVRNAIAAAPAGSTVDISHEVTGGRVQIHVDNDPPQQPPEGGMGIGLIVARSIVQAHGGTIERTKIGEDRVRYTTDLPTVGDDDE</sequence>
<evidence type="ECO:0000256" key="5">
    <source>
        <dbReference type="ARBA" id="ARBA00022553"/>
    </source>
</evidence>
<dbReference type="GO" id="GO:0005524">
    <property type="term" value="F:ATP binding"/>
    <property type="evidence" value="ECO:0007669"/>
    <property type="project" value="UniProtKB-KW"/>
</dbReference>
<reference evidence="14 15" key="1">
    <citation type="submission" date="2018-09" db="EMBL/GenBank/DDBJ databases">
        <title>Sphingomonas sp. DAC4.</title>
        <authorList>
            <person name="Seo T."/>
        </authorList>
    </citation>
    <scope>NUCLEOTIDE SEQUENCE [LARGE SCALE GENOMIC DNA]</scope>
    <source>
        <strain evidence="14 15">DAC4</strain>
    </source>
</reference>
<comment type="catalytic activity">
    <reaction evidence="1">
        <text>ATP + protein L-histidine = ADP + protein N-phospho-L-histidine.</text>
        <dbReference type="EC" id="2.7.13.3"/>
    </reaction>
</comment>
<evidence type="ECO:0000256" key="12">
    <source>
        <dbReference type="SAM" id="Phobius"/>
    </source>
</evidence>
<dbReference type="EC" id="2.7.13.3" evidence="3"/>
<feature type="transmembrane region" description="Helical" evidence="12">
    <location>
        <begin position="289"/>
        <end position="307"/>
    </location>
</feature>
<keyword evidence="12" id="KW-1133">Transmembrane helix</keyword>
<dbReference type="RefSeq" id="WP_119533736.1">
    <property type="nucleotide sequence ID" value="NZ_QXTF01000004.1"/>
</dbReference>
<evidence type="ECO:0000313" key="14">
    <source>
        <dbReference type="EMBL" id="RIX27082.1"/>
    </source>
</evidence>
<comment type="subcellular location">
    <subcellularLocation>
        <location evidence="2">Cell membrane</location>
        <topology evidence="2">Multi-pass membrane protein</topology>
    </subcellularLocation>
</comment>
<feature type="transmembrane region" description="Helical" evidence="12">
    <location>
        <begin position="220"/>
        <end position="248"/>
    </location>
</feature>
<dbReference type="AlphaFoldDB" id="A0A418PYN4"/>
<dbReference type="InterPro" id="IPR050398">
    <property type="entry name" value="HssS/ArlS-like"/>
</dbReference>
<accession>A0A418PYN4</accession>
<gene>
    <name evidence="14" type="ORF">D3M59_11055</name>
</gene>
<evidence type="ECO:0000259" key="13">
    <source>
        <dbReference type="PROSITE" id="PS50109"/>
    </source>
</evidence>
<feature type="transmembrane region" description="Helical" evidence="12">
    <location>
        <begin position="25"/>
        <end position="42"/>
    </location>
</feature>
<evidence type="ECO:0000256" key="4">
    <source>
        <dbReference type="ARBA" id="ARBA00022475"/>
    </source>
</evidence>
<dbReference type="InterPro" id="IPR003594">
    <property type="entry name" value="HATPase_dom"/>
</dbReference>
<dbReference type="GO" id="GO:0000160">
    <property type="term" value="P:phosphorelay signal transduction system"/>
    <property type="evidence" value="ECO:0007669"/>
    <property type="project" value="UniProtKB-KW"/>
</dbReference>
<dbReference type="GO" id="GO:0004673">
    <property type="term" value="F:protein histidine kinase activity"/>
    <property type="evidence" value="ECO:0007669"/>
    <property type="project" value="UniProtKB-EC"/>
</dbReference>
<dbReference type="SMART" id="SM00387">
    <property type="entry name" value="HATPase_c"/>
    <property type="match status" value="1"/>
</dbReference>
<evidence type="ECO:0000256" key="3">
    <source>
        <dbReference type="ARBA" id="ARBA00012438"/>
    </source>
</evidence>
<feature type="transmembrane region" description="Helical" evidence="12">
    <location>
        <begin position="260"/>
        <end position="277"/>
    </location>
</feature>
<keyword evidence="4" id="KW-1003">Cell membrane</keyword>
<keyword evidence="15" id="KW-1185">Reference proteome</keyword>
<organism evidence="14 15">
    <name type="scientific">Sphingomonas edaphi</name>
    <dbReference type="NCBI Taxonomy" id="2315689"/>
    <lineage>
        <taxon>Bacteria</taxon>
        <taxon>Pseudomonadati</taxon>
        <taxon>Pseudomonadota</taxon>
        <taxon>Alphaproteobacteria</taxon>
        <taxon>Sphingomonadales</taxon>
        <taxon>Sphingomonadaceae</taxon>
        <taxon>Sphingomonas</taxon>
    </lineage>
</organism>
<name>A0A418PYN4_9SPHN</name>
<dbReference type="Gene3D" id="1.10.287.130">
    <property type="match status" value="1"/>
</dbReference>
<dbReference type="PANTHER" id="PTHR45528">
    <property type="entry name" value="SENSOR HISTIDINE KINASE CPXA"/>
    <property type="match status" value="1"/>
</dbReference>
<dbReference type="PROSITE" id="PS50109">
    <property type="entry name" value="HIS_KIN"/>
    <property type="match status" value="1"/>
</dbReference>
<evidence type="ECO:0000256" key="8">
    <source>
        <dbReference type="ARBA" id="ARBA00022777"/>
    </source>
</evidence>
<evidence type="ECO:0000313" key="15">
    <source>
        <dbReference type="Proteomes" id="UP000285023"/>
    </source>
</evidence>
<keyword evidence="12" id="KW-0812">Transmembrane</keyword>
<keyword evidence="5" id="KW-0597">Phosphoprotein</keyword>
<dbReference type="InterPro" id="IPR036890">
    <property type="entry name" value="HATPase_C_sf"/>
</dbReference>
<evidence type="ECO:0000256" key="7">
    <source>
        <dbReference type="ARBA" id="ARBA00022741"/>
    </source>
</evidence>
<evidence type="ECO:0000256" key="9">
    <source>
        <dbReference type="ARBA" id="ARBA00022840"/>
    </source>
</evidence>
<dbReference type="InterPro" id="IPR005467">
    <property type="entry name" value="His_kinase_dom"/>
</dbReference>
<feature type="transmembrane region" description="Helical" evidence="12">
    <location>
        <begin position="176"/>
        <end position="199"/>
    </location>
</feature>
<comment type="caution">
    <text evidence="14">The sequence shown here is derived from an EMBL/GenBank/DDBJ whole genome shotgun (WGS) entry which is preliminary data.</text>
</comment>
<keyword evidence="8 14" id="KW-0418">Kinase</keyword>
<evidence type="ECO:0000256" key="1">
    <source>
        <dbReference type="ARBA" id="ARBA00000085"/>
    </source>
</evidence>
<keyword evidence="9" id="KW-0067">ATP-binding</keyword>
<evidence type="ECO:0000256" key="2">
    <source>
        <dbReference type="ARBA" id="ARBA00004651"/>
    </source>
</evidence>
<feature type="transmembrane region" description="Helical" evidence="12">
    <location>
        <begin position="133"/>
        <end position="156"/>
    </location>
</feature>
<dbReference type="Pfam" id="PF02518">
    <property type="entry name" value="HATPase_c"/>
    <property type="match status" value="1"/>
</dbReference>